<protein>
    <submittedName>
        <fullName evidence="2">Uncharacterized protein</fullName>
    </submittedName>
</protein>
<dbReference type="EMBL" id="GBXM01103095">
    <property type="protein sequence ID" value="JAH05482.1"/>
    <property type="molecule type" value="Transcribed_RNA"/>
</dbReference>
<dbReference type="AlphaFoldDB" id="A0A0E9PMG1"/>
<evidence type="ECO:0000256" key="1">
    <source>
        <dbReference type="SAM" id="MobiDB-lite"/>
    </source>
</evidence>
<proteinExistence type="predicted"/>
<reference evidence="2" key="2">
    <citation type="journal article" date="2015" name="Fish Shellfish Immunol.">
        <title>Early steps in the European eel (Anguilla anguilla)-Vibrio vulnificus interaction in the gills: Role of the RtxA13 toxin.</title>
        <authorList>
            <person name="Callol A."/>
            <person name="Pajuelo D."/>
            <person name="Ebbesson L."/>
            <person name="Teles M."/>
            <person name="MacKenzie S."/>
            <person name="Amaro C."/>
        </authorList>
    </citation>
    <scope>NUCLEOTIDE SEQUENCE</scope>
</reference>
<feature type="region of interest" description="Disordered" evidence="1">
    <location>
        <begin position="1"/>
        <end position="33"/>
    </location>
</feature>
<accession>A0A0E9PMG1</accession>
<organism evidence="2">
    <name type="scientific">Anguilla anguilla</name>
    <name type="common">European freshwater eel</name>
    <name type="synonym">Muraena anguilla</name>
    <dbReference type="NCBI Taxonomy" id="7936"/>
    <lineage>
        <taxon>Eukaryota</taxon>
        <taxon>Metazoa</taxon>
        <taxon>Chordata</taxon>
        <taxon>Craniata</taxon>
        <taxon>Vertebrata</taxon>
        <taxon>Euteleostomi</taxon>
        <taxon>Actinopterygii</taxon>
        <taxon>Neopterygii</taxon>
        <taxon>Teleostei</taxon>
        <taxon>Anguilliformes</taxon>
        <taxon>Anguillidae</taxon>
        <taxon>Anguilla</taxon>
    </lineage>
</organism>
<name>A0A0E9PMG1_ANGAN</name>
<sequence>MSPNHSPRTARDQSCKFSPCLGSAQLEDPTKGH</sequence>
<evidence type="ECO:0000313" key="2">
    <source>
        <dbReference type="EMBL" id="JAH05482.1"/>
    </source>
</evidence>
<reference evidence="2" key="1">
    <citation type="submission" date="2014-11" db="EMBL/GenBank/DDBJ databases">
        <authorList>
            <person name="Amaro Gonzalez C."/>
        </authorList>
    </citation>
    <scope>NUCLEOTIDE SEQUENCE</scope>
</reference>